<keyword evidence="4" id="KW-0716">Sensory transduction</keyword>
<keyword evidence="3" id="KW-0600">Photoreceptor protein</keyword>
<evidence type="ECO:0000256" key="11">
    <source>
        <dbReference type="SAM" id="Phobius"/>
    </source>
</evidence>
<dbReference type="PANTHER" id="PTHR28286">
    <property type="match status" value="1"/>
</dbReference>
<sequence length="534" mass="57597">MARMREGRGRAVTFLLLLRLTGHAILAEDAPIAKSASVLGGTGGFLSLAHGFHIPSYSISNTDSEHTDINVKWPVCFGKHSALLGTFCVPGMDASDAKKDLASISFDVAPGAGRSVTLFLLADEDNAYGKFWTDAVANRSCSSISQYAKAVISPGGDGRVQGSRQLQGQHAHLWYLVAVDCDKRICPNVTSAHLTFYHPGTDGSNELCSGSLSVAVLKEAMFEGWRSLSFRNLLNVSGVTPVGVIVLYASFVILCACSFYFFFKSRSAPSLVVKDLLQNAFFIMTIAGICYLAMATGNGLLVLRKTGIGISSKWAYSDSLISSPGDKAHPNPLYDEEYALAPTYPLFYVRHLAWLLVSPLLLYQICVVVGCTSVPFQSLMFFSVSRVVCLFVASAVLGGSRWLFWILSIFCYVALVTVLMADVTSLSKRRGKRNHEICNKLSTVVYVGFGLAEILWIVTDGTKVFSSDVAIISNSFLDVFIVCFSSFVLLKEGEVAVPGLRSSDIVGMDDDLSAVAFSGAGLLGDDLGDLEDNL</sequence>
<dbReference type="GO" id="GO:0007602">
    <property type="term" value="P:phototransduction"/>
    <property type="evidence" value="ECO:0007669"/>
    <property type="project" value="UniProtKB-KW"/>
</dbReference>
<dbReference type="EnsemblProtists" id="EKX33118">
    <property type="protein sequence ID" value="EKX33118"/>
    <property type="gene ID" value="GUITHDRAFT_148137"/>
</dbReference>
<feature type="transmembrane region" description="Helical" evidence="11">
    <location>
        <begin position="471"/>
        <end position="490"/>
    </location>
</feature>
<dbReference type="AlphaFoldDB" id="L1IA60"/>
<dbReference type="GO" id="GO:0005886">
    <property type="term" value="C:plasma membrane"/>
    <property type="evidence" value="ECO:0007669"/>
    <property type="project" value="TreeGrafter"/>
</dbReference>
<evidence type="ECO:0000256" key="2">
    <source>
        <dbReference type="ARBA" id="ARBA00008130"/>
    </source>
</evidence>
<dbReference type="PANTHER" id="PTHR28286:SF2">
    <property type="entry name" value="BACTERIORHODOPSIN _OPSIN, NOPA (EUROFUNG)"/>
    <property type="match status" value="1"/>
</dbReference>
<evidence type="ECO:0000256" key="12">
    <source>
        <dbReference type="SAM" id="SignalP"/>
    </source>
</evidence>
<reference evidence="15" key="2">
    <citation type="submission" date="2012-11" db="EMBL/GenBank/DDBJ databases">
        <authorList>
            <person name="Kuo A."/>
            <person name="Curtis B.A."/>
            <person name="Tanifuji G."/>
            <person name="Burki F."/>
            <person name="Gruber A."/>
            <person name="Irimia M."/>
            <person name="Maruyama S."/>
            <person name="Arias M.C."/>
            <person name="Ball S.G."/>
            <person name="Gile G.H."/>
            <person name="Hirakawa Y."/>
            <person name="Hopkins J.F."/>
            <person name="Rensing S.A."/>
            <person name="Schmutz J."/>
            <person name="Symeonidi A."/>
            <person name="Elias M."/>
            <person name="Eveleigh R.J."/>
            <person name="Herman E.K."/>
            <person name="Klute M.J."/>
            <person name="Nakayama T."/>
            <person name="Obornik M."/>
            <person name="Reyes-Prieto A."/>
            <person name="Armbrust E.V."/>
            <person name="Aves S.J."/>
            <person name="Beiko R.G."/>
            <person name="Coutinho P."/>
            <person name="Dacks J.B."/>
            <person name="Durnford D.G."/>
            <person name="Fast N.M."/>
            <person name="Green B.R."/>
            <person name="Grisdale C."/>
            <person name="Hempe F."/>
            <person name="Henrissat B."/>
            <person name="Hoppner M.P."/>
            <person name="Ishida K.-I."/>
            <person name="Kim E."/>
            <person name="Koreny L."/>
            <person name="Kroth P.G."/>
            <person name="Liu Y."/>
            <person name="Malik S.-B."/>
            <person name="Maier U.G."/>
            <person name="McRose D."/>
            <person name="Mock T."/>
            <person name="Neilson J.A."/>
            <person name="Onodera N.T."/>
            <person name="Poole A.M."/>
            <person name="Pritham E.J."/>
            <person name="Richards T.A."/>
            <person name="Rocap G."/>
            <person name="Roy S.W."/>
            <person name="Sarai C."/>
            <person name="Schaack S."/>
            <person name="Shirato S."/>
            <person name="Slamovits C.H."/>
            <person name="Spencer D.F."/>
            <person name="Suzuki S."/>
            <person name="Worden A.Z."/>
            <person name="Zauner S."/>
            <person name="Barry K."/>
            <person name="Bell C."/>
            <person name="Bharti A.K."/>
            <person name="Crow J.A."/>
            <person name="Grimwood J."/>
            <person name="Kramer R."/>
            <person name="Lindquist E."/>
            <person name="Lucas S."/>
            <person name="Salamov A."/>
            <person name="McFadden G.I."/>
            <person name="Lane C.E."/>
            <person name="Keeling P.J."/>
            <person name="Gray M.W."/>
            <person name="Grigoriev I.V."/>
            <person name="Archibald J.M."/>
        </authorList>
    </citation>
    <scope>NUCLEOTIDE SEQUENCE</scope>
    <source>
        <strain evidence="15">CCMP2712</strain>
    </source>
</reference>
<dbReference type="Gene3D" id="1.20.1070.10">
    <property type="entry name" value="Rhodopsin 7-helix transmembrane proteins"/>
    <property type="match status" value="1"/>
</dbReference>
<evidence type="ECO:0000256" key="10">
    <source>
        <dbReference type="ARBA" id="ARBA00023170"/>
    </source>
</evidence>
<protein>
    <recommendedName>
        <fullName evidence="16">Intimal thickness related receptor IRP domain-containing protein</fullName>
    </recommendedName>
</protein>
<evidence type="ECO:0000256" key="1">
    <source>
        <dbReference type="ARBA" id="ARBA00004141"/>
    </source>
</evidence>
<evidence type="ECO:0000256" key="3">
    <source>
        <dbReference type="ARBA" id="ARBA00022543"/>
    </source>
</evidence>
<evidence type="ECO:0000256" key="4">
    <source>
        <dbReference type="ARBA" id="ARBA00022606"/>
    </source>
</evidence>
<keyword evidence="8" id="KW-0157">Chromophore</keyword>
<keyword evidence="10" id="KW-0675">Receptor</keyword>
<reference evidence="14" key="3">
    <citation type="submission" date="2016-03" db="UniProtKB">
        <authorList>
            <consortium name="EnsemblProtists"/>
        </authorList>
    </citation>
    <scope>IDENTIFICATION</scope>
</reference>
<feature type="transmembrane region" description="Helical" evidence="11">
    <location>
        <begin position="275"/>
        <end position="294"/>
    </location>
</feature>
<dbReference type="EMBL" id="JH993155">
    <property type="protein sequence ID" value="EKX33118.1"/>
    <property type="molecule type" value="Genomic_DNA"/>
</dbReference>
<dbReference type="Pfam" id="PF01036">
    <property type="entry name" value="Bac_rhodopsin"/>
    <property type="match status" value="1"/>
</dbReference>
<evidence type="ECO:0008006" key="16">
    <source>
        <dbReference type="Google" id="ProtNLM"/>
    </source>
</evidence>
<keyword evidence="12" id="KW-0732">Signal</keyword>
<dbReference type="OrthoDB" id="10552589at2759"/>
<evidence type="ECO:0000256" key="7">
    <source>
        <dbReference type="ARBA" id="ARBA00022989"/>
    </source>
</evidence>
<organism evidence="13">
    <name type="scientific">Guillardia theta (strain CCMP2712)</name>
    <name type="common">Cryptophyte</name>
    <dbReference type="NCBI Taxonomy" id="905079"/>
    <lineage>
        <taxon>Eukaryota</taxon>
        <taxon>Cryptophyceae</taxon>
        <taxon>Pyrenomonadales</taxon>
        <taxon>Geminigeraceae</taxon>
        <taxon>Guillardia</taxon>
    </lineage>
</organism>
<evidence type="ECO:0000256" key="8">
    <source>
        <dbReference type="ARBA" id="ARBA00022991"/>
    </source>
</evidence>
<dbReference type="RefSeq" id="XP_005820098.1">
    <property type="nucleotide sequence ID" value="XM_005820041.1"/>
</dbReference>
<evidence type="ECO:0000256" key="5">
    <source>
        <dbReference type="ARBA" id="ARBA00022692"/>
    </source>
</evidence>
<keyword evidence="5 11" id="KW-0812">Transmembrane</keyword>
<accession>L1IA60</accession>
<dbReference type="HOGENOM" id="CLU_510432_0_0_1"/>
<feature type="transmembrane region" description="Helical" evidence="11">
    <location>
        <begin position="352"/>
        <end position="372"/>
    </location>
</feature>
<proteinExistence type="inferred from homology"/>
<feature type="transmembrane region" description="Helical" evidence="11">
    <location>
        <begin position="441"/>
        <end position="459"/>
    </location>
</feature>
<dbReference type="PaxDb" id="55529-EKX33118"/>
<dbReference type="Proteomes" id="UP000011087">
    <property type="component" value="Unassembled WGS sequence"/>
</dbReference>
<dbReference type="KEGG" id="gtt:GUITHDRAFT_148137"/>
<feature type="chain" id="PRO_5008769798" description="Intimal thickness related receptor IRP domain-containing protein" evidence="12">
    <location>
        <begin position="28"/>
        <end position="534"/>
    </location>
</feature>
<evidence type="ECO:0000313" key="14">
    <source>
        <dbReference type="EnsemblProtists" id="EKX33118"/>
    </source>
</evidence>
<feature type="transmembrane region" description="Helical" evidence="11">
    <location>
        <begin position="242"/>
        <end position="263"/>
    </location>
</feature>
<dbReference type="InterPro" id="IPR001425">
    <property type="entry name" value="Arc/bac/fun_rhodopsins"/>
</dbReference>
<evidence type="ECO:0000313" key="15">
    <source>
        <dbReference type="Proteomes" id="UP000011087"/>
    </source>
</evidence>
<evidence type="ECO:0000256" key="6">
    <source>
        <dbReference type="ARBA" id="ARBA00022925"/>
    </source>
</evidence>
<feature type="signal peptide" evidence="12">
    <location>
        <begin position="1"/>
        <end position="27"/>
    </location>
</feature>
<keyword evidence="15" id="KW-1185">Reference proteome</keyword>
<dbReference type="SUPFAM" id="SSF81321">
    <property type="entry name" value="Family A G protein-coupled receptor-like"/>
    <property type="match status" value="1"/>
</dbReference>
<dbReference type="GeneID" id="17289862"/>
<evidence type="ECO:0000313" key="13">
    <source>
        <dbReference type="EMBL" id="EKX33118.1"/>
    </source>
</evidence>
<comment type="subcellular location">
    <subcellularLocation>
        <location evidence="1">Membrane</location>
        <topology evidence="1">Multi-pass membrane protein</topology>
    </subcellularLocation>
</comment>
<keyword evidence="7 11" id="KW-1133">Transmembrane helix</keyword>
<name>L1IA60_GUITC</name>
<dbReference type="SMART" id="SM01021">
    <property type="entry name" value="Bac_rhodopsin"/>
    <property type="match status" value="1"/>
</dbReference>
<feature type="transmembrane region" description="Helical" evidence="11">
    <location>
        <begin position="402"/>
        <end position="421"/>
    </location>
</feature>
<keyword evidence="9 11" id="KW-0472">Membrane</keyword>
<keyword evidence="6" id="KW-0681">Retinal protein</keyword>
<comment type="similarity">
    <text evidence="2">Belongs to the archaeal/bacterial/fungal opsin family.</text>
</comment>
<gene>
    <name evidence="13" type="ORF">GUITHDRAFT_148137</name>
</gene>
<reference evidence="13 15" key="1">
    <citation type="journal article" date="2012" name="Nature">
        <title>Algal genomes reveal evolutionary mosaicism and the fate of nucleomorphs.</title>
        <authorList>
            <consortium name="DOE Joint Genome Institute"/>
            <person name="Curtis B.A."/>
            <person name="Tanifuji G."/>
            <person name="Burki F."/>
            <person name="Gruber A."/>
            <person name="Irimia M."/>
            <person name="Maruyama S."/>
            <person name="Arias M.C."/>
            <person name="Ball S.G."/>
            <person name="Gile G.H."/>
            <person name="Hirakawa Y."/>
            <person name="Hopkins J.F."/>
            <person name="Kuo A."/>
            <person name="Rensing S.A."/>
            <person name="Schmutz J."/>
            <person name="Symeonidi A."/>
            <person name="Elias M."/>
            <person name="Eveleigh R.J."/>
            <person name="Herman E.K."/>
            <person name="Klute M.J."/>
            <person name="Nakayama T."/>
            <person name="Obornik M."/>
            <person name="Reyes-Prieto A."/>
            <person name="Armbrust E.V."/>
            <person name="Aves S.J."/>
            <person name="Beiko R.G."/>
            <person name="Coutinho P."/>
            <person name="Dacks J.B."/>
            <person name="Durnford D.G."/>
            <person name="Fast N.M."/>
            <person name="Green B.R."/>
            <person name="Grisdale C.J."/>
            <person name="Hempel F."/>
            <person name="Henrissat B."/>
            <person name="Hoppner M.P."/>
            <person name="Ishida K."/>
            <person name="Kim E."/>
            <person name="Koreny L."/>
            <person name="Kroth P.G."/>
            <person name="Liu Y."/>
            <person name="Malik S.B."/>
            <person name="Maier U.G."/>
            <person name="McRose D."/>
            <person name="Mock T."/>
            <person name="Neilson J.A."/>
            <person name="Onodera N.T."/>
            <person name="Poole A.M."/>
            <person name="Pritham E.J."/>
            <person name="Richards T.A."/>
            <person name="Rocap G."/>
            <person name="Roy S.W."/>
            <person name="Sarai C."/>
            <person name="Schaack S."/>
            <person name="Shirato S."/>
            <person name="Slamovits C.H."/>
            <person name="Spencer D.F."/>
            <person name="Suzuki S."/>
            <person name="Worden A.Z."/>
            <person name="Zauner S."/>
            <person name="Barry K."/>
            <person name="Bell C."/>
            <person name="Bharti A.K."/>
            <person name="Crow J.A."/>
            <person name="Grimwood J."/>
            <person name="Kramer R."/>
            <person name="Lindquist E."/>
            <person name="Lucas S."/>
            <person name="Salamov A."/>
            <person name="McFadden G.I."/>
            <person name="Lane C.E."/>
            <person name="Keeling P.J."/>
            <person name="Gray M.W."/>
            <person name="Grigoriev I.V."/>
            <person name="Archibald J.M."/>
        </authorList>
    </citation>
    <scope>NUCLEOTIDE SEQUENCE</scope>
    <source>
        <strain evidence="13 15">CCMP2712</strain>
    </source>
</reference>
<evidence type="ECO:0000256" key="9">
    <source>
        <dbReference type="ARBA" id="ARBA00023136"/>
    </source>
</evidence>
<dbReference type="GO" id="GO:0009881">
    <property type="term" value="F:photoreceptor activity"/>
    <property type="evidence" value="ECO:0007669"/>
    <property type="project" value="UniProtKB-KW"/>
</dbReference>